<sequence length="228" mass="25560">MEKIQIRDAGVSEDDAAFIVEAFDSTLPHLTAIGSSGMWGLTPFSQKDGFTEETIKDVRDSCTHRLTGEGEALRIFIAEVEVSRSDDETPHAGLRFRTDDNGTRYLSVGAAFVRENWVPGHLEAQFHVDGIRAELEGREDFVFLDVLVTDYRAGELRKGAGEVLMKKAGEFGVERGKKVLYLDAWSGNERKLVRFYEQRGFNVVAEFEINRANGTTWPGALLKRELLD</sequence>
<organism evidence="1 2">
    <name type="scientific">Colletotrichum truncatum</name>
    <name type="common">Anthracnose fungus</name>
    <name type="synonym">Colletotrichum capsici</name>
    <dbReference type="NCBI Taxonomy" id="5467"/>
    <lineage>
        <taxon>Eukaryota</taxon>
        <taxon>Fungi</taxon>
        <taxon>Dikarya</taxon>
        <taxon>Ascomycota</taxon>
        <taxon>Pezizomycotina</taxon>
        <taxon>Sordariomycetes</taxon>
        <taxon>Hypocreomycetidae</taxon>
        <taxon>Glomerellales</taxon>
        <taxon>Glomerellaceae</taxon>
        <taxon>Colletotrichum</taxon>
        <taxon>Colletotrichum truncatum species complex</taxon>
    </lineage>
</organism>
<dbReference type="Proteomes" id="UP000805649">
    <property type="component" value="Unassembled WGS sequence"/>
</dbReference>
<dbReference type="EMBL" id="VUJX02000006">
    <property type="protein sequence ID" value="KAL0935418.1"/>
    <property type="molecule type" value="Genomic_DNA"/>
</dbReference>
<reference evidence="1 2" key="1">
    <citation type="journal article" date="2020" name="Phytopathology">
        <title>Genome Sequence Resources of Colletotrichum truncatum, C. plurivorum, C. musicola, and C. sojae: Four Species Pathogenic to Soybean (Glycine max).</title>
        <authorList>
            <person name="Rogerio F."/>
            <person name="Boufleur T.R."/>
            <person name="Ciampi-Guillardi M."/>
            <person name="Sukno S.A."/>
            <person name="Thon M.R."/>
            <person name="Massola Junior N.S."/>
            <person name="Baroncelli R."/>
        </authorList>
    </citation>
    <scope>NUCLEOTIDE SEQUENCE [LARGE SCALE GENOMIC DNA]</scope>
    <source>
        <strain evidence="1 2">CMES1059</strain>
    </source>
</reference>
<name>A0ACC3YTY6_COLTU</name>
<gene>
    <name evidence="1" type="ORF">CTRU02_210009</name>
</gene>
<evidence type="ECO:0000313" key="2">
    <source>
        <dbReference type="Proteomes" id="UP000805649"/>
    </source>
</evidence>
<proteinExistence type="predicted"/>
<accession>A0ACC3YTY6</accession>
<comment type="caution">
    <text evidence="1">The sequence shown here is derived from an EMBL/GenBank/DDBJ whole genome shotgun (WGS) entry which is preliminary data.</text>
</comment>
<keyword evidence="2" id="KW-1185">Reference proteome</keyword>
<protein>
    <submittedName>
        <fullName evidence="1">Acetyltransferase</fullName>
    </submittedName>
</protein>
<evidence type="ECO:0000313" key="1">
    <source>
        <dbReference type="EMBL" id="KAL0935418.1"/>
    </source>
</evidence>